<dbReference type="Pfam" id="PF00300">
    <property type="entry name" value="His_Phos_1"/>
    <property type="match status" value="1"/>
</dbReference>
<dbReference type="InterPro" id="IPR029033">
    <property type="entry name" value="His_PPase_superfam"/>
</dbReference>
<organism evidence="1">
    <name type="scientific">marine metagenome</name>
    <dbReference type="NCBI Taxonomy" id="408172"/>
    <lineage>
        <taxon>unclassified sequences</taxon>
        <taxon>metagenomes</taxon>
        <taxon>ecological metagenomes</taxon>
    </lineage>
</organism>
<evidence type="ECO:0000313" key="1">
    <source>
        <dbReference type="EMBL" id="SVA57613.1"/>
    </source>
</evidence>
<dbReference type="CDD" id="cd07067">
    <property type="entry name" value="HP_PGM_like"/>
    <property type="match status" value="1"/>
</dbReference>
<evidence type="ECO:0008006" key="2">
    <source>
        <dbReference type="Google" id="ProtNLM"/>
    </source>
</evidence>
<dbReference type="Gene3D" id="3.40.50.1240">
    <property type="entry name" value="Phosphoglycerate mutase-like"/>
    <property type="match status" value="1"/>
</dbReference>
<dbReference type="SMART" id="SM00855">
    <property type="entry name" value="PGAM"/>
    <property type="match status" value="1"/>
</dbReference>
<name>A0A381X069_9ZZZZ</name>
<dbReference type="PANTHER" id="PTHR47623">
    <property type="entry name" value="OS09G0287300 PROTEIN"/>
    <property type="match status" value="1"/>
</dbReference>
<reference evidence="1" key="1">
    <citation type="submission" date="2018-05" db="EMBL/GenBank/DDBJ databases">
        <authorList>
            <person name="Lanie J.A."/>
            <person name="Ng W.-L."/>
            <person name="Kazmierczak K.M."/>
            <person name="Andrzejewski T.M."/>
            <person name="Davidsen T.M."/>
            <person name="Wayne K.J."/>
            <person name="Tettelin H."/>
            <person name="Glass J.I."/>
            <person name="Rusch D."/>
            <person name="Podicherti R."/>
            <person name="Tsui H.-C.T."/>
            <person name="Winkler M.E."/>
        </authorList>
    </citation>
    <scope>NUCLEOTIDE SEQUENCE</scope>
</reference>
<accession>A0A381X069</accession>
<dbReference type="PANTHER" id="PTHR47623:SF1">
    <property type="entry name" value="OS09G0287300 PROTEIN"/>
    <property type="match status" value="1"/>
</dbReference>
<dbReference type="SUPFAM" id="SSF53254">
    <property type="entry name" value="Phosphoglycerate mutase-like"/>
    <property type="match status" value="1"/>
</dbReference>
<dbReference type="AlphaFoldDB" id="A0A381X069"/>
<dbReference type="EMBL" id="UINC01013311">
    <property type="protein sequence ID" value="SVA57613.1"/>
    <property type="molecule type" value="Genomic_DNA"/>
</dbReference>
<protein>
    <recommendedName>
        <fullName evidence="2">Phosphohistidine phosphatase SixA</fullName>
    </recommendedName>
</protein>
<dbReference type="InterPro" id="IPR013078">
    <property type="entry name" value="His_Pase_superF_clade-1"/>
</dbReference>
<sequence>MKSILLFRHGKSEWNTYYDSDHNRPLAPRGIKAAKKMGVFLANKNQMPDLVISSTAVRAKTTVELAMKEGKWPSAMILESAIYGGPPTILLSIAQSQLESVESICFVGHEPNFSMFISQACGLSHIQFTTANMAKVDFNVNEWKEIEFGSGTLDWIQRPKELDQ</sequence>
<gene>
    <name evidence="1" type="ORF">METZ01_LOCUS110467</name>
</gene>
<proteinExistence type="predicted"/>